<comment type="similarity">
    <text evidence="2 6">Belongs to the C1D family.</text>
</comment>
<evidence type="ECO:0000313" key="8">
    <source>
        <dbReference type="EMBL" id="RPB19412.1"/>
    </source>
</evidence>
<keyword evidence="7" id="KW-0175">Coiled coil</keyword>
<dbReference type="GO" id="GO:0003677">
    <property type="term" value="F:DNA binding"/>
    <property type="evidence" value="ECO:0007669"/>
    <property type="project" value="TreeGrafter"/>
</dbReference>
<dbReference type="AlphaFoldDB" id="A0A3N4LD63"/>
<evidence type="ECO:0000256" key="5">
    <source>
        <dbReference type="ARBA" id="ARBA00023242"/>
    </source>
</evidence>
<dbReference type="PANTHER" id="PTHR15341">
    <property type="entry name" value="SUN-COR STEROID HORMONE RECEPTOR CO-REPRESSOR"/>
    <property type="match status" value="1"/>
</dbReference>
<accession>A0A3N4LD63</accession>
<dbReference type="InParanoid" id="A0A3N4LD63"/>
<keyword evidence="9" id="KW-1185">Reference proteome</keyword>
<dbReference type="FunCoup" id="A0A3N4LD63">
    <property type="interactions" value="262"/>
</dbReference>
<dbReference type="EMBL" id="ML121589">
    <property type="protein sequence ID" value="RPB19412.1"/>
    <property type="molecule type" value="Genomic_DNA"/>
</dbReference>
<keyword evidence="4 6" id="KW-0694">RNA-binding</keyword>
<evidence type="ECO:0000256" key="2">
    <source>
        <dbReference type="ARBA" id="ARBA00009154"/>
    </source>
</evidence>
<dbReference type="Proteomes" id="UP000267821">
    <property type="component" value="Unassembled WGS sequence"/>
</dbReference>
<dbReference type="GO" id="GO:0010468">
    <property type="term" value="P:regulation of gene expression"/>
    <property type="evidence" value="ECO:0007669"/>
    <property type="project" value="TreeGrafter"/>
</dbReference>
<proteinExistence type="inferred from homology"/>
<reference evidence="8 9" key="1">
    <citation type="journal article" date="2018" name="Nat. Ecol. Evol.">
        <title>Pezizomycetes genomes reveal the molecular basis of ectomycorrhizal truffle lifestyle.</title>
        <authorList>
            <person name="Murat C."/>
            <person name="Payen T."/>
            <person name="Noel B."/>
            <person name="Kuo A."/>
            <person name="Morin E."/>
            <person name="Chen J."/>
            <person name="Kohler A."/>
            <person name="Krizsan K."/>
            <person name="Balestrini R."/>
            <person name="Da Silva C."/>
            <person name="Montanini B."/>
            <person name="Hainaut M."/>
            <person name="Levati E."/>
            <person name="Barry K.W."/>
            <person name="Belfiori B."/>
            <person name="Cichocki N."/>
            <person name="Clum A."/>
            <person name="Dockter R.B."/>
            <person name="Fauchery L."/>
            <person name="Guy J."/>
            <person name="Iotti M."/>
            <person name="Le Tacon F."/>
            <person name="Lindquist E.A."/>
            <person name="Lipzen A."/>
            <person name="Malagnac F."/>
            <person name="Mello A."/>
            <person name="Molinier V."/>
            <person name="Miyauchi S."/>
            <person name="Poulain J."/>
            <person name="Riccioni C."/>
            <person name="Rubini A."/>
            <person name="Sitrit Y."/>
            <person name="Splivallo R."/>
            <person name="Traeger S."/>
            <person name="Wang M."/>
            <person name="Zifcakova L."/>
            <person name="Wipf D."/>
            <person name="Zambonelli A."/>
            <person name="Paolocci F."/>
            <person name="Nowrousian M."/>
            <person name="Ottonello S."/>
            <person name="Baldrian P."/>
            <person name="Spatafora J.W."/>
            <person name="Henrissat B."/>
            <person name="Nagy L.G."/>
            <person name="Aury J.M."/>
            <person name="Wincker P."/>
            <person name="Grigoriev I.V."/>
            <person name="Bonfante P."/>
            <person name="Martin F.M."/>
        </authorList>
    </citation>
    <scope>NUCLEOTIDE SEQUENCE [LARGE SCALE GENOMIC DNA]</scope>
    <source>
        <strain evidence="8 9">ATCC MYA-4762</strain>
    </source>
</reference>
<dbReference type="STRING" id="1051890.A0A3N4LD63"/>
<feature type="coiled-coil region" evidence="7">
    <location>
        <begin position="74"/>
        <end position="101"/>
    </location>
</feature>
<organism evidence="8 9">
    <name type="scientific">Terfezia boudieri ATCC MYA-4762</name>
    <dbReference type="NCBI Taxonomy" id="1051890"/>
    <lineage>
        <taxon>Eukaryota</taxon>
        <taxon>Fungi</taxon>
        <taxon>Dikarya</taxon>
        <taxon>Ascomycota</taxon>
        <taxon>Pezizomycotina</taxon>
        <taxon>Pezizomycetes</taxon>
        <taxon>Pezizales</taxon>
        <taxon>Pezizaceae</taxon>
        <taxon>Terfezia</taxon>
    </lineage>
</organism>
<evidence type="ECO:0000256" key="6">
    <source>
        <dbReference type="RuleBase" id="RU368003"/>
    </source>
</evidence>
<gene>
    <name evidence="8" type="ORF">L211DRAFT_634094</name>
</gene>
<dbReference type="GO" id="GO:0005730">
    <property type="term" value="C:nucleolus"/>
    <property type="evidence" value="ECO:0007669"/>
    <property type="project" value="TreeGrafter"/>
</dbReference>
<evidence type="ECO:0000256" key="3">
    <source>
        <dbReference type="ARBA" id="ARBA00022552"/>
    </source>
</evidence>
<keyword evidence="3 6" id="KW-0698">rRNA processing</keyword>
<dbReference type="GO" id="GO:0000178">
    <property type="term" value="C:exosome (RNase complex)"/>
    <property type="evidence" value="ECO:0007669"/>
    <property type="project" value="TreeGrafter"/>
</dbReference>
<comment type="subcellular location">
    <subcellularLocation>
        <location evidence="1 6">Nucleus</location>
    </subcellularLocation>
</comment>
<dbReference type="GO" id="GO:0000460">
    <property type="term" value="P:maturation of 5.8S rRNA"/>
    <property type="evidence" value="ECO:0007669"/>
    <property type="project" value="TreeGrafter"/>
</dbReference>
<evidence type="ECO:0000256" key="7">
    <source>
        <dbReference type="SAM" id="Coils"/>
    </source>
</evidence>
<dbReference type="OrthoDB" id="1421013at2759"/>
<dbReference type="PANTHER" id="PTHR15341:SF3">
    <property type="entry name" value="NUCLEAR NUCLEIC ACID-BINDING PROTEIN C1D"/>
    <property type="match status" value="1"/>
</dbReference>
<evidence type="ECO:0000313" key="9">
    <source>
        <dbReference type="Proteomes" id="UP000267821"/>
    </source>
</evidence>
<dbReference type="InterPro" id="IPR007146">
    <property type="entry name" value="Sas10/Utp3/C1D"/>
</dbReference>
<dbReference type="Pfam" id="PF04000">
    <property type="entry name" value="Sas10_Utp3"/>
    <property type="match status" value="1"/>
</dbReference>
<keyword evidence="5 6" id="KW-0539">Nucleus</keyword>
<protein>
    <recommendedName>
        <fullName evidence="6">Exosome complex protein</fullName>
    </recommendedName>
</protein>
<comment type="function">
    <text evidence="6">Required for exosome-dependent processing of pre-rRNA and small nucleolar RNA (snRNA) precursors. Involved in processing of 35S pre-rRNA at the A0, A1 and A2 sites.</text>
</comment>
<dbReference type="GO" id="GO:0003723">
    <property type="term" value="F:RNA binding"/>
    <property type="evidence" value="ECO:0007669"/>
    <property type="project" value="UniProtKB-UniRule"/>
</dbReference>
<dbReference type="InterPro" id="IPR011082">
    <property type="entry name" value="Exosome-assoc_fac/DNA_repair"/>
</dbReference>
<name>A0A3N4LD63_9PEZI</name>
<sequence length="141" mass="15660">MESDLQSLVEDLDDHLADLTDAIDPLLTHPISESASKLPLVDKAKLHVIHVYALESLLFSYLRLNGIKTKDHPIMRELTRVKQYMAKIKDAEENAARQDGAGARLDKEAAGRFIKHALAANERMDRLAKEKEAKEDGAGSS</sequence>
<evidence type="ECO:0000256" key="4">
    <source>
        <dbReference type="ARBA" id="ARBA00022884"/>
    </source>
</evidence>
<evidence type="ECO:0000256" key="1">
    <source>
        <dbReference type="ARBA" id="ARBA00004123"/>
    </source>
</evidence>